<evidence type="ECO:0000313" key="3">
    <source>
        <dbReference type="EMBL" id="PAP98778.1"/>
    </source>
</evidence>
<dbReference type="EMBL" id="NPKI01000041">
    <property type="protein sequence ID" value="PAP98778.1"/>
    <property type="molecule type" value="Genomic_DNA"/>
</dbReference>
<feature type="transmembrane region" description="Helical" evidence="1">
    <location>
        <begin position="102"/>
        <end position="123"/>
    </location>
</feature>
<evidence type="ECO:0000256" key="2">
    <source>
        <dbReference type="SAM" id="SignalP"/>
    </source>
</evidence>
<keyword evidence="1" id="KW-0812">Transmembrane</keyword>
<dbReference type="Proteomes" id="UP000216215">
    <property type="component" value="Unassembled WGS sequence"/>
</dbReference>
<keyword evidence="2" id="KW-0732">Signal</keyword>
<feature type="transmembrane region" description="Helical" evidence="1">
    <location>
        <begin position="36"/>
        <end position="56"/>
    </location>
</feature>
<reference evidence="4" key="1">
    <citation type="submission" date="2017-08" db="EMBL/GenBank/DDBJ databases">
        <title>Mesorhizobium wenxinae sp. nov., a novel rhizobial species isolated from root nodules of chickpea (Cicer arietinum L.).</title>
        <authorList>
            <person name="Zhang J."/>
        </authorList>
    </citation>
    <scope>NUCLEOTIDE SEQUENCE [LARGE SCALE GENOMIC DNA]</scope>
    <source>
        <strain evidence="4">USDA 3392</strain>
    </source>
</reference>
<feature type="signal peptide" evidence="2">
    <location>
        <begin position="1"/>
        <end position="22"/>
    </location>
</feature>
<protein>
    <submittedName>
        <fullName evidence="3">Uncharacterized protein</fullName>
    </submittedName>
</protein>
<feature type="transmembrane region" description="Helical" evidence="1">
    <location>
        <begin position="68"/>
        <end position="90"/>
    </location>
</feature>
<organism evidence="3 4">
    <name type="scientific">Mesorhizobium mediterraneum</name>
    <dbReference type="NCBI Taxonomy" id="43617"/>
    <lineage>
        <taxon>Bacteria</taxon>
        <taxon>Pseudomonadati</taxon>
        <taxon>Pseudomonadota</taxon>
        <taxon>Alphaproteobacteria</taxon>
        <taxon>Hyphomicrobiales</taxon>
        <taxon>Phyllobacteriaceae</taxon>
        <taxon>Mesorhizobium</taxon>
    </lineage>
</organism>
<keyword evidence="4" id="KW-1185">Reference proteome</keyword>
<accession>A0AB36R2T7</accession>
<keyword evidence="1" id="KW-1133">Transmembrane helix</keyword>
<sequence length="141" mass="14963">MRKFFTSLFAFILSGLAGGLVAQGLAVATDADVEYILVFMISALVTILVTVALFIAQFMSNPQNAINLTSLIAVAFFVLVGVGLITWTFSQPPGKSQWSSDLPIVAGLVLPGLATVLVQWLFVGWRVKRAQAGFGRSGANA</sequence>
<evidence type="ECO:0000313" key="4">
    <source>
        <dbReference type="Proteomes" id="UP000216215"/>
    </source>
</evidence>
<proteinExistence type="predicted"/>
<comment type="caution">
    <text evidence="3">The sequence shown here is derived from an EMBL/GenBank/DDBJ whole genome shotgun (WGS) entry which is preliminary data.</text>
</comment>
<keyword evidence="1" id="KW-0472">Membrane</keyword>
<feature type="chain" id="PRO_5044230857" evidence="2">
    <location>
        <begin position="23"/>
        <end position="141"/>
    </location>
</feature>
<evidence type="ECO:0000256" key="1">
    <source>
        <dbReference type="SAM" id="Phobius"/>
    </source>
</evidence>
<dbReference type="AlphaFoldDB" id="A0AB36R2T7"/>
<gene>
    <name evidence="3" type="ORF">CIT25_28940</name>
</gene>
<name>A0AB36R2T7_9HYPH</name>
<dbReference type="RefSeq" id="WP_095488612.1">
    <property type="nucleotide sequence ID" value="NZ_CP088151.1"/>
</dbReference>